<dbReference type="CDD" id="cd17524">
    <property type="entry name" value="RMtype1_S_EcoUTORF5051P-TRD2-CR2_like"/>
    <property type="match status" value="1"/>
</dbReference>
<evidence type="ECO:0000256" key="3">
    <source>
        <dbReference type="ARBA" id="ARBA00023125"/>
    </source>
</evidence>
<keyword evidence="2" id="KW-0680">Restriction system</keyword>
<dbReference type="InterPro" id="IPR052021">
    <property type="entry name" value="Type-I_RS_S_subunit"/>
</dbReference>
<feature type="domain" description="Type I restriction modification DNA specificity" evidence="4">
    <location>
        <begin position="215"/>
        <end position="375"/>
    </location>
</feature>
<dbReference type="AlphaFoldDB" id="A0AAW9CBI9"/>
<dbReference type="PANTHER" id="PTHR30408">
    <property type="entry name" value="TYPE-1 RESTRICTION ENZYME ECOKI SPECIFICITY PROTEIN"/>
    <property type="match status" value="1"/>
</dbReference>
<organism evidence="5 6">
    <name type="scientific">Kluyvera cryocrescens</name>
    <name type="common">Kluyvera citrophila</name>
    <dbReference type="NCBI Taxonomy" id="580"/>
    <lineage>
        <taxon>Bacteria</taxon>
        <taxon>Pseudomonadati</taxon>
        <taxon>Pseudomonadota</taxon>
        <taxon>Gammaproteobacteria</taxon>
        <taxon>Enterobacterales</taxon>
        <taxon>Enterobacteriaceae</taxon>
        <taxon>Kluyvera</taxon>
    </lineage>
</organism>
<dbReference type="PANTHER" id="PTHR30408:SF12">
    <property type="entry name" value="TYPE I RESTRICTION ENZYME MJAVIII SPECIFICITY SUBUNIT"/>
    <property type="match status" value="1"/>
</dbReference>
<keyword evidence="5" id="KW-0540">Nuclease</keyword>
<evidence type="ECO:0000313" key="6">
    <source>
        <dbReference type="Proteomes" id="UP001276300"/>
    </source>
</evidence>
<reference evidence="5" key="1">
    <citation type="journal article" date="2023" name="J Glob Antimicrob Resist">
        <title>Emergence of NDM-1 and KPC-3 carbapenemases in Kluyvera cryocrescens: Investigating genetic heterogeneity and acquisition routes of blaNDM-1 in Enterobacterales species in Portugal.</title>
        <authorList>
            <person name="Loiodice M."/>
            <person name="Ribeiro M."/>
            <person name="Peixe L."/>
            <person name="Novais A."/>
        </authorList>
    </citation>
    <scope>NUCLEOTIDE SEQUENCE</scope>
    <source>
        <strain evidence="5">K629</strain>
    </source>
</reference>
<dbReference type="GO" id="GO:0004519">
    <property type="term" value="F:endonuclease activity"/>
    <property type="evidence" value="ECO:0007669"/>
    <property type="project" value="UniProtKB-KW"/>
</dbReference>
<gene>
    <name evidence="5" type="ORF">QWU01_20515</name>
</gene>
<proteinExistence type="inferred from homology"/>
<dbReference type="InterPro" id="IPR000055">
    <property type="entry name" value="Restrct_endonuc_typeI_TRD"/>
</dbReference>
<dbReference type="Pfam" id="PF01420">
    <property type="entry name" value="Methylase_S"/>
    <property type="match status" value="2"/>
</dbReference>
<dbReference type="EC" id="3.1.21.-" evidence="5"/>
<comment type="caution">
    <text evidence="5">The sequence shown here is derived from an EMBL/GenBank/DDBJ whole genome shotgun (WGS) entry which is preliminary data.</text>
</comment>
<dbReference type="Proteomes" id="UP001276300">
    <property type="component" value="Unassembled WGS sequence"/>
</dbReference>
<evidence type="ECO:0000256" key="1">
    <source>
        <dbReference type="ARBA" id="ARBA00010923"/>
    </source>
</evidence>
<evidence type="ECO:0000256" key="2">
    <source>
        <dbReference type="ARBA" id="ARBA00022747"/>
    </source>
</evidence>
<keyword evidence="5" id="KW-0255">Endonuclease</keyword>
<dbReference type="EMBL" id="JAUEQX010000019">
    <property type="protein sequence ID" value="MDW3779192.1"/>
    <property type="molecule type" value="Genomic_DNA"/>
</dbReference>
<dbReference type="GO" id="GO:0016787">
    <property type="term" value="F:hydrolase activity"/>
    <property type="evidence" value="ECO:0007669"/>
    <property type="project" value="UniProtKB-KW"/>
</dbReference>
<dbReference type="SUPFAM" id="SSF116734">
    <property type="entry name" value="DNA methylase specificity domain"/>
    <property type="match status" value="2"/>
</dbReference>
<dbReference type="CDD" id="cd17285">
    <property type="entry name" value="RMtype1_S_Csp16704I_TRD2-CR2_like"/>
    <property type="match status" value="1"/>
</dbReference>
<protein>
    <submittedName>
        <fullName evidence="5">Restriction endonuclease subunit S</fullName>
        <ecNumber evidence="5">3.1.21.-</ecNumber>
    </submittedName>
</protein>
<comment type="similarity">
    <text evidence="1">Belongs to the type-I restriction system S methylase family.</text>
</comment>
<dbReference type="Gene3D" id="3.90.220.20">
    <property type="entry name" value="DNA methylase specificity domains"/>
    <property type="match status" value="2"/>
</dbReference>
<evidence type="ECO:0000259" key="4">
    <source>
        <dbReference type="Pfam" id="PF01420"/>
    </source>
</evidence>
<evidence type="ECO:0000313" key="5">
    <source>
        <dbReference type="EMBL" id="MDW3779192.1"/>
    </source>
</evidence>
<dbReference type="GO" id="GO:0009307">
    <property type="term" value="P:DNA restriction-modification system"/>
    <property type="evidence" value="ECO:0007669"/>
    <property type="project" value="UniProtKB-KW"/>
</dbReference>
<accession>A0AAW9CBI9</accession>
<keyword evidence="5" id="KW-0378">Hydrolase</keyword>
<keyword evidence="3" id="KW-0238">DNA-binding</keyword>
<feature type="domain" description="Type I restriction modification DNA specificity" evidence="4">
    <location>
        <begin position="2"/>
        <end position="167"/>
    </location>
</feature>
<dbReference type="InterPro" id="IPR044946">
    <property type="entry name" value="Restrct_endonuc_typeI_TRD_sf"/>
</dbReference>
<dbReference type="RefSeq" id="WP_318243056.1">
    <property type="nucleotide sequence ID" value="NZ_JAUEQX010000019.1"/>
</dbReference>
<sequence>MTWPTVKLGELVDIKGGGTPDKNNSEYWGGDIPWASVKDFKSSEISSTIDSITALGARNSATNIIPAGNIIIPSRMALGKVAINLIDIAINQDLKALFVRDTNIVDKRYLLRWLESQSRYIESEGKGATVKGITLPFINSLNVPLPPLHIQKKIAATLDTVNTIRIKRVQAIKLADDFLRATFLDMFGDPENNSKKFPIGTIRDLVSTVNYGSSDKASETDGKYPILRMGNITYQGDWDLTSLKYIDLDEKNREKFLVKKGDLLFNRTNSKELVGKTAVFDSEQEMAFAGYLIRVRPNENGNNYYISGYLNSVHGKNTLLNMSKSIVGMANINAQEMQNINILIPPFDLQMAYEKIYKSVKRKLLSHTASKVELENLFNSICYKTFNQKESI</sequence>
<dbReference type="GO" id="GO:0003677">
    <property type="term" value="F:DNA binding"/>
    <property type="evidence" value="ECO:0007669"/>
    <property type="project" value="UniProtKB-KW"/>
</dbReference>
<name>A0AAW9CBI9_KLUCR</name>